<comment type="caution">
    <text evidence="1">The sequence shown here is derived from an EMBL/GenBank/DDBJ whole genome shotgun (WGS) entry which is preliminary data.</text>
</comment>
<evidence type="ECO:0000313" key="2">
    <source>
        <dbReference type="Proteomes" id="UP000562352"/>
    </source>
</evidence>
<name>A0A841DA96_PLAVE</name>
<sequence>MSDAYPPRLAGSRFAIPMSGFHIRRVFDERCTAA</sequence>
<reference evidence="1 2" key="1">
    <citation type="submission" date="2020-08" db="EMBL/GenBank/DDBJ databases">
        <title>Genomic Encyclopedia of Type Strains, Phase III (KMG-III): the genomes of soil and plant-associated and newly described type strains.</title>
        <authorList>
            <person name="Whitman W."/>
        </authorList>
    </citation>
    <scope>NUCLEOTIDE SEQUENCE [LARGE SCALE GENOMIC DNA]</scope>
    <source>
        <strain evidence="1 2">CECT 3303</strain>
    </source>
</reference>
<evidence type="ECO:0000313" key="1">
    <source>
        <dbReference type="EMBL" id="MBB5967542.1"/>
    </source>
</evidence>
<gene>
    <name evidence="1" type="ORF">FHS22_006849</name>
</gene>
<proteinExistence type="predicted"/>
<dbReference type="AlphaFoldDB" id="A0A841DA96"/>
<organism evidence="1 2">
    <name type="scientific">Planomonospora venezuelensis</name>
    <dbReference type="NCBI Taxonomy" id="1999"/>
    <lineage>
        <taxon>Bacteria</taxon>
        <taxon>Bacillati</taxon>
        <taxon>Actinomycetota</taxon>
        <taxon>Actinomycetes</taxon>
        <taxon>Streptosporangiales</taxon>
        <taxon>Streptosporangiaceae</taxon>
        <taxon>Planomonospora</taxon>
    </lineage>
</organism>
<dbReference type="EMBL" id="JACHJJ010000034">
    <property type="protein sequence ID" value="MBB5967542.1"/>
    <property type="molecule type" value="Genomic_DNA"/>
</dbReference>
<keyword evidence="2" id="KW-1185">Reference proteome</keyword>
<accession>A0A841DA96</accession>
<protein>
    <submittedName>
        <fullName evidence="1">Uncharacterized protein</fullName>
    </submittedName>
</protein>
<dbReference type="Proteomes" id="UP000562352">
    <property type="component" value="Unassembled WGS sequence"/>
</dbReference>